<dbReference type="EMBL" id="BARU01002108">
    <property type="protein sequence ID" value="GAH24229.1"/>
    <property type="molecule type" value="Genomic_DNA"/>
</dbReference>
<accession>X1F4B7</accession>
<gene>
    <name evidence="1" type="ORF">S03H2_05131</name>
</gene>
<name>X1F4B7_9ZZZZ</name>
<organism evidence="1">
    <name type="scientific">marine sediment metagenome</name>
    <dbReference type="NCBI Taxonomy" id="412755"/>
    <lineage>
        <taxon>unclassified sequences</taxon>
        <taxon>metagenomes</taxon>
        <taxon>ecological metagenomes</taxon>
    </lineage>
</organism>
<dbReference type="AlphaFoldDB" id="X1F4B7"/>
<evidence type="ECO:0000313" key="1">
    <source>
        <dbReference type="EMBL" id="GAH24229.1"/>
    </source>
</evidence>
<reference evidence="1" key="1">
    <citation type="journal article" date="2014" name="Front. Microbiol.">
        <title>High frequency of phylogenetically diverse reductive dehalogenase-homologous genes in deep subseafloor sedimentary metagenomes.</title>
        <authorList>
            <person name="Kawai M."/>
            <person name="Futagami T."/>
            <person name="Toyoda A."/>
            <person name="Takaki Y."/>
            <person name="Nishi S."/>
            <person name="Hori S."/>
            <person name="Arai W."/>
            <person name="Tsubouchi T."/>
            <person name="Morono Y."/>
            <person name="Uchiyama I."/>
            <person name="Ito T."/>
            <person name="Fujiyama A."/>
            <person name="Inagaki F."/>
            <person name="Takami H."/>
        </authorList>
    </citation>
    <scope>NUCLEOTIDE SEQUENCE</scope>
    <source>
        <strain evidence="1">Expedition CK06-06</strain>
    </source>
</reference>
<comment type="caution">
    <text evidence="1">The sequence shown here is derived from an EMBL/GenBank/DDBJ whole genome shotgun (WGS) entry which is preliminary data.</text>
</comment>
<proteinExistence type="predicted"/>
<protein>
    <submittedName>
        <fullName evidence="1">Uncharacterized protein</fullName>
    </submittedName>
</protein>
<sequence length="43" mass="5291">MLNKIIQFFKNIKADFMDGYNNGRTRSQLGWSYNMKQYRKKKK</sequence>